<evidence type="ECO:0008006" key="4">
    <source>
        <dbReference type="Google" id="ProtNLM"/>
    </source>
</evidence>
<evidence type="ECO:0000313" key="2">
    <source>
        <dbReference type="EMBL" id="GAA4493508.1"/>
    </source>
</evidence>
<dbReference type="Proteomes" id="UP001501321">
    <property type="component" value="Unassembled WGS sequence"/>
</dbReference>
<reference evidence="3" key="1">
    <citation type="journal article" date="2019" name="Int. J. Syst. Evol. Microbiol.">
        <title>The Global Catalogue of Microorganisms (GCM) 10K type strain sequencing project: providing services to taxonomists for standard genome sequencing and annotation.</title>
        <authorList>
            <consortium name="The Broad Institute Genomics Platform"/>
            <consortium name="The Broad Institute Genome Sequencing Center for Infectious Disease"/>
            <person name="Wu L."/>
            <person name="Ma J."/>
        </authorList>
    </citation>
    <scope>NUCLEOTIDE SEQUENCE [LARGE SCALE GENOMIC DNA]</scope>
    <source>
        <strain evidence="3">JCM 32226</strain>
    </source>
</reference>
<keyword evidence="3" id="KW-1185">Reference proteome</keyword>
<protein>
    <recommendedName>
        <fullName evidence="4">DUF5132 domain-containing protein</fullName>
    </recommendedName>
</protein>
<organism evidence="2 3">
    <name type="scientific">Pseudaeromonas paramecii</name>
    <dbReference type="NCBI Taxonomy" id="2138166"/>
    <lineage>
        <taxon>Bacteria</taxon>
        <taxon>Pseudomonadati</taxon>
        <taxon>Pseudomonadota</taxon>
        <taxon>Gammaproteobacteria</taxon>
        <taxon>Aeromonadales</taxon>
        <taxon>Aeromonadaceae</taxon>
        <taxon>Pseudaeromonas</taxon>
    </lineage>
</organism>
<name>A0ABP8PYQ2_9GAMM</name>
<gene>
    <name evidence="2" type="ORF">GCM10023095_03900</name>
</gene>
<keyword evidence="1" id="KW-0812">Transmembrane</keyword>
<keyword evidence="1" id="KW-0472">Membrane</keyword>
<sequence>MDLMTIVTGLTVAVPAVIGAASLIVQGIAQITKITPSTKDDEIVGKVEAFIAGAQRIFDKLALNLPAAKARQ</sequence>
<dbReference type="RefSeq" id="WP_345009514.1">
    <property type="nucleotide sequence ID" value="NZ_BAABFC010000001.1"/>
</dbReference>
<evidence type="ECO:0000313" key="3">
    <source>
        <dbReference type="Proteomes" id="UP001501321"/>
    </source>
</evidence>
<feature type="transmembrane region" description="Helical" evidence="1">
    <location>
        <begin position="6"/>
        <end position="29"/>
    </location>
</feature>
<dbReference type="EMBL" id="BAABFC010000001">
    <property type="protein sequence ID" value="GAA4493508.1"/>
    <property type="molecule type" value="Genomic_DNA"/>
</dbReference>
<comment type="caution">
    <text evidence="2">The sequence shown here is derived from an EMBL/GenBank/DDBJ whole genome shotgun (WGS) entry which is preliminary data.</text>
</comment>
<accession>A0ABP8PYQ2</accession>
<evidence type="ECO:0000256" key="1">
    <source>
        <dbReference type="SAM" id="Phobius"/>
    </source>
</evidence>
<proteinExistence type="predicted"/>
<keyword evidence="1" id="KW-1133">Transmembrane helix</keyword>